<evidence type="ECO:0000313" key="1">
    <source>
        <dbReference type="EMBL" id="MDP9832364.1"/>
    </source>
</evidence>
<gene>
    <name evidence="1" type="ORF">J2S45_001043</name>
</gene>
<protein>
    <submittedName>
        <fullName evidence="1">Shikimate kinase</fullName>
        <ecNumber evidence="1">2.7.1.71</ecNumber>
    </submittedName>
</protein>
<dbReference type="InterPro" id="IPR027417">
    <property type="entry name" value="P-loop_NTPase"/>
</dbReference>
<accession>A0ABT9PIY5</accession>
<dbReference type="EMBL" id="JAUSQL010000001">
    <property type="protein sequence ID" value="MDP9832364.1"/>
    <property type="molecule type" value="Genomic_DNA"/>
</dbReference>
<dbReference type="EC" id="2.7.1.71" evidence="1"/>
<keyword evidence="2" id="KW-1185">Reference proteome</keyword>
<dbReference type="RefSeq" id="WP_307634753.1">
    <property type="nucleotide sequence ID" value="NZ_JAUSQL010000001.1"/>
</dbReference>
<reference evidence="1 2" key="1">
    <citation type="submission" date="2023-07" db="EMBL/GenBank/DDBJ databases">
        <title>Sequencing the genomes of 1000 actinobacteria strains.</title>
        <authorList>
            <person name="Klenk H.-P."/>
        </authorList>
    </citation>
    <scope>NUCLEOTIDE SEQUENCE [LARGE SCALE GENOMIC DNA]</scope>
    <source>
        <strain evidence="1 2">DSM 19515</strain>
    </source>
</reference>
<dbReference type="Gene3D" id="3.40.50.300">
    <property type="entry name" value="P-loop containing nucleotide triphosphate hydrolases"/>
    <property type="match status" value="1"/>
</dbReference>
<organism evidence="1 2">
    <name type="scientific">Trueperella abortisuis</name>
    <dbReference type="NCBI Taxonomy" id="445930"/>
    <lineage>
        <taxon>Bacteria</taxon>
        <taxon>Bacillati</taxon>
        <taxon>Actinomycetota</taxon>
        <taxon>Actinomycetes</taxon>
        <taxon>Actinomycetales</taxon>
        <taxon>Actinomycetaceae</taxon>
        <taxon>Trueperella</taxon>
    </lineage>
</organism>
<sequence length="178" mass="19143">MSAIFLIGASGTGKSAIVRELAKAGFTAADVDAAVAGSQGYTLEDFYVLLKPERRKALVARALDDFLDDVEADPTGRWALAIPSDALGESLEEPTKAALVRARLRDAGTVVKLTADLSTLVTRNGLIGQRSATMVMPRKEFRLMLAARDEVYDAVAHYTFDTTKREAADVARELVALV</sequence>
<dbReference type="PRINTS" id="PR01100">
    <property type="entry name" value="SHIKIMTKNASE"/>
</dbReference>
<dbReference type="GO" id="GO:0004765">
    <property type="term" value="F:shikimate kinase activity"/>
    <property type="evidence" value="ECO:0007669"/>
    <property type="project" value="UniProtKB-EC"/>
</dbReference>
<dbReference type="SUPFAM" id="SSF52540">
    <property type="entry name" value="P-loop containing nucleoside triphosphate hydrolases"/>
    <property type="match status" value="1"/>
</dbReference>
<evidence type="ECO:0000313" key="2">
    <source>
        <dbReference type="Proteomes" id="UP001230145"/>
    </source>
</evidence>
<dbReference type="Proteomes" id="UP001230145">
    <property type="component" value="Unassembled WGS sequence"/>
</dbReference>
<keyword evidence="1" id="KW-0418">Kinase</keyword>
<comment type="caution">
    <text evidence="1">The sequence shown here is derived from an EMBL/GenBank/DDBJ whole genome shotgun (WGS) entry which is preliminary data.</text>
</comment>
<keyword evidence="1" id="KW-0808">Transferase</keyword>
<name>A0ABT9PIY5_9ACTO</name>
<proteinExistence type="predicted"/>